<dbReference type="InterPro" id="IPR017946">
    <property type="entry name" value="PLC-like_Pdiesterase_TIM-brl"/>
</dbReference>
<dbReference type="Proteomes" id="UP000681720">
    <property type="component" value="Unassembled WGS sequence"/>
</dbReference>
<evidence type="ECO:0000313" key="2">
    <source>
        <dbReference type="EMBL" id="CAF5024649.1"/>
    </source>
</evidence>
<dbReference type="SUPFAM" id="SSF51695">
    <property type="entry name" value="PLC-like phosphodiesterases"/>
    <property type="match status" value="1"/>
</dbReference>
<sequence length="59" mass="7026">MDAKTTFNEYRPLPSPNDLRGRIIIKSKKIPQSYLNDNTRDYGEITDDEDCYEDNRRRS</sequence>
<accession>A0A8S3DMD7</accession>
<dbReference type="AlphaFoldDB" id="A0A8S3DMD7"/>
<dbReference type="GO" id="GO:0008081">
    <property type="term" value="F:phosphoric diester hydrolase activity"/>
    <property type="evidence" value="ECO:0007669"/>
    <property type="project" value="InterPro"/>
</dbReference>
<organism evidence="2 3">
    <name type="scientific">Rotaria magnacalcarata</name>
    <dbReference type="NCBI Taxonomy" id="392030"/>
    <lineage>
        <taxon>Eukaryota</taxon>
        <taxon>Metazoa</taxon>
        <taxon>Spiralia</taxon>
        <taxon>Gnathifera</taxon>
        <taxon>Rotifera</taxon>
        <taxon>Eurotatoria</taxon>
        <taxon>Bdelloidea</taxon>
        <taxon>Philodinida</taxon>
        <taxon>Philodinidae</taxon>
        <taxon>Rotaria</taxon>
    </lineage>
</organism>
<proteinExistence type="predicted"/>
<protein>
    <submittedName>
        <fullName evidence="2">Uncharacterized protein</fullName>
    </submittedName>
</protein>
<reference evidence="2" key="1">
    <citation type="submission" date="2021-02" db="EMBL/GenBank/DDBJ databases">
        <authorList>
            <person name="Nowell W R."/>
        </authorList>
    </citation>
    <scope>NUCLEOTIDE SEQUENCE</scope>
</reference>
<gene>
    <name evidence="2" type="ORF">GIL414_LOCUS58571</name>
</gene>
<feature type="non-terminal residue" evidence="2">
    <location>
        <position position="1"/>
    </location>
</feature>
<feature type="region of interest" description="Disordered" evidence="1">
    <location>
        <begin position="34"/>
        <end position="59"/>
    </location>
</feature>
<comment type="caution">
    <text evidence="2">The sequence shown here is derived from an EMBL/GenBank/DDBJ whole genome shotgun (WGS) entry which is preliminary data.</text>
</comment>
<dbReference type="GO" id="GO:0006629">
    <property type="term" value="P:lipid metabolic process"/>
    <property type="evidence" value="ECO:0007669"/>
    <property type="project" value="InterPro"/>
</dbReference>
<evidence type="ECO:0000313" key="3">
    <source>
        <dbReference type="Proteomes" id="UP000681720"/>
    </source>
</evidence>
<evidence type="ECO:0000256" key="1">
    <source>
        <dbReference type="SAM" id="MobiDB-lite"/>
    </source>
</evidence>
<name>A0A8S3DMD7_9BILA</name>
<dbReference type="EMBL" id="CAJOBJ010217128">
    <property type="protein sequence ID" value="CAF5024649.1"/>
    <property type="molecule type" value="Genomic_DNA"/>
</dbReference>